<evidence type="ECO:0008006" key="3">
    <source>
        <dbReference type="Google" id="ProtNLM"/>
    </source>
</evidence>
<proteinExistence type="predicted"/>
<evidence type="ECO:0000313" key="1">
    <source>
        <dbReference type="EMBL" id="RGD72917.1"/>
    </source>
</evidence>
<organism evidence="1 2">
    <name type="scientific">Anaerofustis stercorihominis</name>
    <dbReference type="NCBI Taxonomy" id="214853"/>
    <lineage>
        <taxon>Bacteria</taxon>
        <taxon>Bacillati</taxon>
        <taxon>Bacillota</taxon>
        <taxon>Clostridia</taxon>
        <taxon>Eubacteriales</taxon>
        <taxon>Eubacteriaceae</taxon>
        <taxon>Anaerofustis</taxon>
    </lineage>
</organism>
<dbReference type="RefSeq" id="WP_117532853.1">
    <property type="nucleotide sequence ID" value="NZ_QUSM01000009.1"/>
</dbReference>
<evidence type="ECO:0000313" key="2">
    <source>
        <dbReference type="Proteomes" id="UP000261212"/>
    </source>
</evidence>
<gene>
    <name evidence="1" type="ORF">DW687_11790</name>
</gene>
<dbReference type="AlphaFoldDB" id="A0A3E3DUF4"/>
<comment type="caution">
    <text evidence="1">The sequence shown here is derived from an EMBL/GenBank/DDBJ whole genome shotgun (WGS) entry which is preliminary data.</text>
</comment>
<dbReference type="EMBL" id="QUSM01000009">
    <property type="protein sequence ID" value="RGD72917.1"/>
    <property type="molecule type" value="Genomic_DNA"/>
</dbReference>
<protein>
    <recommendedName>
        <fullName evidence="3">Phage head morphogenesis domain-containing protein</fullName>
    </recommendedName>
</protein>
<dbReference type="Proteomes" id="UP000261212">
    <property type="component" value="Unassembled WGS sequence"/>
</dbReference>
<name>A0A3E3DUF4_9FIRM</name>
<sequence length="260" mass="29452">MTNNKYEDLLKLIEEEIEDKYNSNKKLLKILEKIKSGKITYVDAHNFSEELGDIISKILTDKISSGALINGKLEPNIAKLILNPVLKKNHKDVSKVCIAAQDIMNKSNKLGINAVKTKTPKNKINGLIKYASSAEQFDDVKNIFRDAVLTFSQKNVDDFIKVNADFSSKSGLEVTIIRTVKGDCCDWCKNLAGVYDYNDVSSTGTDVYLRHRKCRCLVTYSSSTKKKFENVHTKKELSYEERSEIANKMLNNLLKVKEVE</sequence>
<reference evidence="1 2" key="1">
    <citation type="submission" date="2018-08" db="EMBL/GenBank/DDBJ databases">
        <title>A genome reference for cultivated species of the human gut microbiota.</title>
        <authorList>
            <person name="Zou Y."/>
            <person name="Xue W."/>
            <person name="Luo G."/>
        </authorList>
    </citation>
    <scope>NUCLEOTIDE SEQUENCE [LARGE SCALE GENOMIC DNA]</scope>
    <source>
        <strain evidence="1 2">AM25-6</strain>
    </source>
</reference>
<accession>A0A3E3DUF4</accession>